<geneLocation type="plasmid" evidence="2 3">
    <name>pSVL1</name>
</geneLocation>
<dbReference type="EMBL" id="CP010408">
    <property type="protein sequence ID" value="AJF70429.1"/>
    <property type="molecule type" value="Genomic_DNA"/>
</dbReference>
<dbReference type="HOGENOM" id="CLU_2720771_0_0_11"/>
<accession>A0A0B5IPS7</accession>
<organism evidence="2 3">
    <name type="scientific">Streptomyces vietnamensis</name>
    <dbReference type="NCBI Taxonomy" id="362257"/>
    <lineage>
        <taxon>Bacteria</taxon>
        <taxon>Bacillati</taxon>
        <taxon>Actinomycetota</taxon>
        <taxon>Actinomycetes</taxon>
        <taxon>Kitasatosporales</taxon>
        <taxon>Streptomycetaceae</taxon>
        <taxon>Streptomyces</taxon>
    </lineage>
</organism>
<feature type="region of interest" description="Disordered" evidence="1">
    <location>
        <begin position="51"/>
        <end position="72"/>
    </location>
</feature>
<proteinExistence type="predicted"/>
<keyword evidence="3" id="KW-1185">Reference proteome</keyword>
<gene>
    <name evidence="2" type="ORF">SVTN_40330</name>
</gene>
<name>A0A0B5IPS7_9ACTN</name>
<dbReference type="Proteomes" id="UP000031774">
    <property type="component" value="Plasmid pSVL1"/>
</dbReference>
<reference evidence="2 3" key="1">
    <citation type="submission" date="2014-12" db="EMBL/GenBank/DDBJ databases">
        <title>Complete genome sequence of Streptomyces vietnamensis strain GIMV4.0001, a genetic manipulable producer of the benzoisochromanequinone antibiotic granaticin.</title>
        <authorList>
            <person name="Deng M.R."/>
            <person name="Guo J."/>
            <person name="Ma L.Y."/>
            <person name="Feng G.D."/>
            <person name="Mo C.Y."/>
            <person name="Zhu H.H."/>
        </authorList>
    </citation>
    <scope>NUCLEOTIDE SEQUENCE [LARGE SCALE GENOMIC DNA]</scope>
    <source>
        <strain evidence="3">GIMV4.0001</strain>
        <plasmid evidence="2 3">pSVL1</plasmid>
    </source>
</reference>
<dbReference type="AlphaFoldDB" id="A0A0B5IPS7"/>
<evidence type="ECO:0000256" key="1">
    <source>
        <dbReference type="SAM" id="MobiDB-lite"/>
    </source>
</evidence>
<dbReference type="KEGG" id="svt:SVTN_40330"/>
<feature type="compositionally biased region" description="Acidic residues" evidence="1">
    <location>
        <begin position="57"/>
        <end position="72"/>
    </location>
</feature>
<evidence type="ECO:0000313" key="2">
    <source>
        <dbReference type="EMBL" id="AJF70429.1"/>
    </source>
</evidence>
<evidence type="ECO:0000313" key="3">
    <source>
        <dbReference type="Proteomes" id="UP000031774"/>
    </source>
</evidence>
<sequence>MHIWHGYFTAEGEAHRAQHDRWWNSLTPEQRKGEEARYRDEMAADAAEPVDPGFYADLDDEDDYCGDEDGEW</sequence>
<protein>
    <submittedName>
        <fullName evidence="2">Uncharacterized protein</fullName>
    </submittedName>
</protein>
<dbReference type="RefSeq" id="WP_041134897.1">
    <property type="nucleotide sequence ID" value="NZ_CP010408.1"/>
</dbReference>
<keyword evidence="2" id="KW-0614">Plasmid</keyword>